<evidence type="ECO:0000313" key="9">
    <source>
        <dbReference type="Proteomes" id="UP000199139"/>
    </source>
</evidence>
<feature type="transmembrane region" description="Helical" evidence="5">
    <location>
        <begin position="55"/>
        <end position="72"/>
    </location>
</feature>
<dbReference type="Proteomes" id="UP000199139">
    <property type="component" value="Unassembled WGS sequence"/>
</dbReference>
<evidence type="ECO:0000256" key="3">
    <source>
        <dbReference type="ARBA" id="ARBA00022989"/>
    </source>
</evidence>
<feature type="transmembrane region" description="Helical" evidence="5">
    <location>
        <begin position="189"/>
        <end position="211"/>
    </location>
</feature>
<feature type="transmembrane region" description="Helical" evidence="5">
    <location>
        <begin position="284"/>
        <end position="303"/>
    </location>
</feature>
<feature type="transmembrane region" description="Helical" evidence="5">
    <location>
        <begin position="244"/>
        <end position="272"/>
    </location>
</feature>
<keyword evidence="2 5" id="KW-0812">Transmembrane</keyword>
<dbReference type="STRING" id="306541.SAMN05421668_1357"/>
<gene>
    <name evidence="7" type="ORF">HMI01_26220</name>
    <name evidence="8" type="ORF">SAMN05421668_1357</name>
</gene>
<evidence type="ECO:0000256" key="2">
    <source>
        <dbReference type="ARBA" id="ARBA00022692"/>
    </source>
</evidence>
<feature type="transmembrane region" description="Helical" evidence="5">
    <location>
        <begin position="103"/>
        <end position="119"/>
    </location>
</feature>
<dbReference type="InterPro" id="IPR049453">
    <property type="entry name" value="Memb_transporter_dom"/>
</dbReference>
<reference evidence="8 9" key="1">
    <citation type="submission" date="2016-10" db="EMBL/GenBank/DDBJ databases">
        <authorList>
            <person name="de Groot N.N."/>
        </authorList>
    </citation>
    <scope>NUCLEOTIDE SEQUENCE [LARGE SCALE GENOMIC DNA]</scope>
    <source>
        <strain evidence="8 9">DSM 17074</strain>
    </source>
</reference>
<evidence type="ECO:0000256" key="4">
    <source>
        <dbReference type="ARBA" id="ARBA00023136"/>
    </source>
</evidence>
<feature type="domain" description="Integral membrane bound transporter" evidence="6">
    <location>
        <begin position="202"/>
        <end position="321"/>
    </location>
</feature>
<sequence length="336" mass="38064">MKKIRSQTMLFLFIVLFVKVFKDIFGTSNTLVGVSTLIALLILMNEDSSQSVTSNFIVLILLNVGSGVVTFFASQQLLLGVILNVISFYMMGYYLTERLNKTILIPFGLQYLFMLYTPVQKEDVMMRLVALFIGALLIGLVPMIIKKRTVSFTVNRKNKPLMSLSRQAVAEIRDKFNLIKHKQIHSVRFYYAMRLAFAVAFASFIVDIFAIDQGRWIVYTVFSLTEFQQESCRKRAKQRLTGTIMGIILVLSLFTVIQTSFLRQAVVLLGGYLDAFTRNYQEKIICVTISVVASGALMNQVFLVAIERISFVSLGVLIAIIANKTIIKPQDIYVYD</sequence>
<dbReference type="GO" id="GO:0016020">
    <property type="term" value="C:membrane"/>
    <property type="evidence" value="ECO:0007669"/>
    <property type="project" value="UniProtKB-SubCell"/>
</dbReference>
<evidence type="ECO:0000313" key="7">
    <source>
        <dbReference type="EMBL" id="GEM05634.1"/>
    </source>
</evidence>
<evidence type="ECO:0000259" key="6">
    <source>
        <dbReference type="Pfam" id="PF13515"/>
    </source>
</evidence>
<keyword evidence="4 5" id="KW-0472">Membrane</keyword>
<accession>A0A1I6UWH5</accession>
<organism evidence="8 9">
    <name type="scientific">Halolactibacillus miurensis</name>
    <dbReference type="NCBI Taxonomy" id="306541"/>
    <lineage>
        <taxon>Bacteria</taxon>
        <taxon>Bacillati</taxon>
        <taxon>Bacillota</taxon>
        <taxon>Bacilli</taxon>
        <taxon>Bacillales</taxon>
        <taxon>Bacillaceae</taxon>
        <taxon>Halolactibacillus</taxon>
    </lineage>
</organism>
<reference evidence="7 10" key="2">
    <citation type="submission" date="2019-07" db="EMBL/GenBank/DDBJ databases">
        <title>Whole genome shotgun sequence of Halolactibacillus miurensis NBRC 100873.</title>
        <authorList>
            <person name="Hosoyama A."/>
            <person name="Uohara A."/>
            <person name="Ohji S."/>
            <person name="Ichikawa N."/>
        </authorList>
    </citation>
    <scope>NUCLEOTIDE SEQUENCE [LARGE SCALE GENOMIC DNA]</scope>
    <source>
        <strain evidence="7 10">NBRC 100873</strain>
    </source>
</reference>
<dbReference type="RefSeq" id="WP_062321370.1">
    <property type="nucleotide sequence ID" value="NZ_BJWJ01000042.1"/>
</dbReference>
<proteinExistence type="predicted"/>
<evidence type="ECO:0000313" key="10">
    <source>
        <dbReference type="Proteomes" id="UP000321773"/>
    </source>
</evidence>
<protein>
    <submittedName>
        <fullName evidence="8">Fusaric acid resistance protein-like</fullName>
    </submittedName>
</protein>
<keyword evidence="10" id="KW-1185">Reference proteome</keyword>
<dbReference type="Proteomes" id="UP000321773">
    <property type="component" value="Unassembled WGS sequence"/>
</dbReference>
<dbReference type="OrthoDB" id="1654636at2"/>
<dbReference type="EMBL" id="BJWJ01000042">
    <property type="protein sequence ID" value="GEM05634.1"/>
    <property type="molecule type" value="Genomic_DNA"/>
</dbReference>
<feature type="transmembrane region" description="Helical" evidence="5">
    <location>
        <begin position="125"/>
        <end position="145"/>
    </location>
</feature>
<feature type="transmembrane region" description="Helical" evidence="5">
    <location>
        <begin position="78"/>
        <end position="96"/>
    </location>
</feature>
<dbReference type="AlphaFoldDB" id="A0A1I6UWH5"/>
<comment type="subcellular location">
    <subcellularLocation>
        <location evidence="1">Membrane</location>
        <topology evidence="1">Multi-pass membrane protein</topology>
    </subcellularLocation>
</comment>
<evidence type="ECO:0000256" key="5">
    <source>
        <dbReference type="SAM" id="Phobius"/>
    </source>
</evidence>
<keyword evidence="3 5" id="KW-1133">Transmembrane helix</keyword>
<dbReference type="EMBL" id="FPAI01000035">
    <property type="protein sequence ID" value="SFT05776.1"/>
    <property type="molecule type" value="Genomic_DNA"/>
</dbReference>
<feature type="transmembrane region" description="Helical" evidence="5">
    <location>
        <begin position="32"/>
        <end position="48"/>
    </location>
</feature>
<dbReference type="Pfam" id="PF13515">
    <property type="entry name" value="FUSC_2"/>
    <property type="match status" value="1"/>
</dbReference>
<evidence type="ECO:0000313" key="8">
    <source>
        <dbReference type="EMBL" id="SFT05776.1"/>
    </source>
</evidence>
<feature type="transmembrane region" description="Helical" evidence="5">
    <location>
        <begin position="309"/>
        <end position="327"/>
    </location>
</feature>
<name>A0A1I6UWH5_9BACI</name>
<evidence type="ECO:0000256" key="1">
    <source>
        <dbReference type="ARBA" id="ARBA00004141"/>
    </source>
</evidence>